<dbReference type="GO" id="GO:0005840">
    <property type="term" value="C:ribosome"/>
    <property type="evidence" value="ECO:0007669"/>
    <property type="project" value="UniProtKB-KW"/>
</dbReference>
<dbReference type="GO" id="GO:0003735">
    <property type="term" value="F:structural constituent of ribosome"/>
    <property type="evidence" value="ECO:0007669"/>
    <property type="project" value="InterPro"/>
</dbReference>
<evidence type="ECO:0000256" key="3">
    <source>
        <dbReference type="ARBA" id="ARBA00011458"/>
    </source>
</evidence>
<dbReference type="Gene3D" id="3.30.1490.10">
    <property type="match status" value="1"/>
</dbReference>
<evidence type="ECO:0000256" key="5">
    <source>
        <dbReference type="ARBA" id="ARBA00023274"/>
    </source>
</evidence>
<dbReference type="Gene3D" id="3.30.1370.30">
    <property type="match status" value="1"/>
</dbReference>
<organism evidence="9 10">
    <name type="scientific">Oryza rufipogon</name>
    <name type="common">Brownbeard rice</name>
    <name type="synonym">Asian wild rice</name>
    <dbReference type="NCBI Taxonomy" id="4529"/>
    <lineage>
        <taxon>Eukaryota</taxon>
        <taxon>Viridiplantae</taxon>
        <taxon>Streptophyta</taxon>
        <taxon>Embryophyta</taxon>
        <taxon>Tracheophyta</taxon>
        <taxon>Spermatophyta</taxon>
        <taxon>Magnoliopsida</taxon>
        <taxon>Liliopsida</taxon>
        <taxon>Poales</taxon>
        <taxon>Poaceae</taxon>
        <taxon>BOP clade</taxon>
        <taxon>Oryzoideae</taxon>
        <taxon>Oryzeae</taxon>
        <taxon>Oryzinae</taxon>
        <taxon>Oryza</taxon>
    </lineage>
</organism>
<reference evidence="10" key="1">
    <citation type="submission" date="2013-06" db="EMBL/GenBank/DDBJ databases">
        <authorList>
            <person name="Zhao Q."/>
        </authorList>
    </citation>
    <scope>NUCLEOTIDE SEQUENCE</scope>
    <source>
        <strain evidence="10">cv. W1943</strain>
    </source>
</reference>
<evidence type="ECO:0000256" key="2">
    <source>
        <dbReference type="ARBA" id="ARBA00006471"/>
    </source>
</evidence>
<comment type="subunit">
    <text evidence="3">Part of the 30S ribosomal subunit.</text>
</comment>
<dbReference type="Gramene" id="ORUFI02G17280.1">
    <property type="protein sequence ID" value="ORUFI02G17280.1"/>
    <property type="gene ID" value="ORUFI02G17280"/>
</dbReference>
<comment type="function">
    <text evidence="1">One of the primary rRNA binding proteins, it binds directly to 16S rRNA central domain where it helps coordinate assembly of the platform of the 30S subunit.</text>
</comment>
<dbReference type="HOGENOM" id="CLU_1296201_0_0_1"/>
<dbReference type="eggNOG" id="KOG1754">
    <property type="taxonomic scope" value="Eukaryota"/>
</dbReference>
<dbReference type="PROSITE" id="PS00053">
    <property type="entry name" value="RIBOSOMAL_S8"/>
    <property type="match status" value="1"/>
</dbReference>
<evidence type="ECO:0000256" key="1">
    <source>
        <dbReference type="ARBA" id="ARBA00002569"/>
    </source>
</evidence>
<name>A0A0E0NEV9_ORYRU</name>
<dbReference type="SUPFAM" id="SSF56047">
    <property type="entry name" value="Ribosomal protein S8"/>
    <property type="match status" value="1"/>
</dbReference>
<dbReference type="Gramene" id="ORUFI02G17280.2">
    <property type="protein sequence ID" value="ORUFI02G17280.2"/>
    <property type="gene ID" value="ORUFI02G17280"/>
</dbReference>
<dbReference type="NCBIfam" id="NF003115">
    <property type="entry name" value="PRK04034.1"/>
    <property type="match status" value="1"/>
</dbReference>
<keyword evidence="5 8" id="KW-0687">Ribonucleoprotein</keyword>
<keyword evidence="10" id="KW-1185">Reference proteome</keyword>
<dbReference type="GO" id="GO:0006412">
    <property type="term" value="P:translation"/>
    <property type="evidence" value="ECO:0007669"/>
    <property type="project" value="InterPro"/>
</dbReference>
<dbReference type="FunFam" id="3.30.1370.30:FF:000001">
    <property type="entry name" value="40S ribosomal protein S15a"/>
    <property type="match status" value="1"/>
</dbReference>
<proteinExistence type="inferred from homology"/>
<evidence type="ECO:0000256" key="6">
    <source>
        <dbReference type="ARBA" id="ARBA00035153"/>
    </source>
</evidence>
<dbReference type="InterPro" id="IPR047863">
    <property type="entry name" value="Ribosomal_uS8_CS"/>
</dbReference>
<reference evidence="9" key="2">
    <citation type="submission" date="2015-06" db="UniProtKB">
        <authorList>
            <consortium name="EnsemblPlants"/>
        </authorList>
    </citation>
    <scope>IDENTIFICATION</scope>
</reference>
<dbReference type="STRING" id="4529.A0A0E0NEV9"/>
<accession>A0A0E0NEV9</accession>
<dbReference type="Pfam" id="PF00410">
    <property type="entry name" value="Ribosomal_S8"/>
    <property type="match status" value="1"/>
</dbReference>
<evidence type="ECO:0000313" key="10">
    <source>
        <dbReference type="Proteomes" id="UP000008022"/>
    </source>
</evidence>
<dbReference type="Proteomes" id="UP000008022">
    <property type="component" value="Unassembled WGS sequence"/>
</dbReference>
<sequence length="213" mass="24257">MVRVSVLNDALKTMYNAEKRGKRQVMIRPSSKVIIKFLIVMQKHGYIGEFEFVDDHRSGKIVVELNGRLNKCGVISPRFDVGVKEIESWTARLLPSRQFGYIVLTTSAGIMDHEEARRKNVGGKELEQCHERSDWRRSMKGSSGNRMRLGGFGHLVWGYEEDEVGEANGAELGEEAGKVGWQHVGEMGVECGHEEEVLTDKWWEGEVRQQKHE</sequence>
<dbReference type="InterPro" id="IPR000630">
    <property type="entry name" value="Ribosomal_uS8"/>
</dbReference>
<dbReference type="FunFam" id="3.30.1490.10:FF:000002">
    <property type="entry name" value="40S ribosomal protein S15a"/>
    <property type="match status" value="1"/>
</dbReference>
<evidence type="ECO:0000256" key="7">
    <source>
        <dbReference type="ARBA" id="ARBA00035516"/>
    </source>
</evidence>
<evidence type="ECO:0000313" key="9">
    <source>
        <dbReference type="EnsemblPlants" id="ORUFI02G17280.1"/>
    </source>
</evidence>
<keyword evidence="4 8" id="KW-0689">Ribosomal protein</keyword>
<dbReference type="GO" id="GO:1990904">
    <property type="term" value="C:ribonucleoprotein complex"/>
    <property type="evidence" value="ECO:0007669"/>
    <property type="project" value="UniProtKB-KW"/>
</dbReference>
<dbReference type="InterPro" id="IPR035987">
    <property type="entry name" value="Ribosomal_uS8_sf"/>
</dbReference>
<evidence type="ECO:0000256" key="8">
    <source>
        <dbReference type="RuleBase" id="RU003660"/>
    </source>
</evidence>
<dbReference type="PANTHER" id="PTHR11758">
    <property type="entry name" value="40S RIBOSOMAL PROTEIN S15A"/>
    <property type="match status" value="1"/>
</dbReference>
<dbReference type="EnsemblPlants" id="ORUFI02G17280.2">
    <property type="protein sequence ID" value="ORUFI02G17280.2"/>
    <property type="gene ID" value="ORUFI02G17280"/>
</dbReference>
<evidence type="ECO:0000256" key="4">
    <source>
        <dbReference type="ARBA" id="ARBA00022980"/>
    </source>
</evidence>
<dbReference type="EnsemblPlants" id="ORUFI02G17280.1">
    <property type="protein sequence ID" value="ORUFI02G17280.1"/>
    <property type="gene ID" value="ORUFI02G17280"/>
</dbReference>
<dbReference type="AlphaFoldDB" id="A0A0E0NEV9"/>
<protein>
    <recommendedName>
        <fullName evidence="6">Small ribosomal subunit protein uS8c</fullName>
    </recommendedName>
    <alternativeName>
        <fullName evidence="7">30S ribosomal protein S8, chloroplastic</fullName>
    </alternativeName>
</protein>
<comment type="similarity">
    <text evidence="2 8">Belongs to the universal ribosomal protein uS8 family.</text>
</comment>